<protein>
    <recommendedName>
        <fullName evidence="4">[histone H3]-trimethyl-L-lysine(4) demethylase</fullName>
        <ecNumber evidence="4">1.14.11.67</ecNumber>
    </recommendedName>
</protein>
<evidence type="ECO:0000259" key="17">
    <source>
        <dbReference type="PROSITE" id="PS51183"/>
    </source>
</evidence>
<keyword evidence="7 13" id="KW-0863">Zinc-finger</keyword>
<keyword evidence="9" id="KW-0560">Oxidoreductase</keyword>
<sequence length="1951" mass="219047">MKRIQPTADLFADHSDRAPRLDMGSVRTSYDEPPSALGNAQQSNLVPEGTVINAARKSKRHFGLPDAPTFYPTLEEFAHPLKYIEKIRPQAEHAGICKIVPPSKWKPTFALDTETFRFRTRKQQLNSLEGKTRANLNYLEQLYKFHAQQGHPVTKIPHLAKRPIDLYGLKNEVAARGGFQRVTAEKKWAEIGRELNYARDTCTSLSNSLKKAYSNIVLPYETYLARVKRQESSASTPASPSIGSVAPTTPLRSQPTGTDNLPLPSASTPGLAVPSVGIKQETTANGADFGGSSTVASSQASDVDPSEESRLSRRRSKRLKVEKSQDTSFGDADLRSAGGSGTPRSRMAPPSTSTPKSGPAKKASDASDSSSEVCRICRRGDHGDQMLLCDGCDNGFHLFCLDPPLKKVPNNDWYCTQCILQAGDDFGFEDGDEYSLHSFQQKCNNFKRRWFASYFEGTDGADLVEDRVPEQVTEAEFWRLVQSPYEDVEVEYGADLHSMQHGSGFPTKERNPLDPYSLDPWNLNIIPILPDSLFSFIKSDISGMMNPWLYVGMCFSTFCWHNEDHYTYSINYMHWGDTKTWYGIPGAHAERFEDTMRQAVPELFEQQPDLLFQLVTMLSPGTLVENGVDVYALDQRPGQFVVTFPKAYHAGFNHGFNFAEAVNFATPDWISFGEDSVVRYQAYHRLPVFSHDELLVAIATTRPSIEVAEWLLPFLKRMVDRELAERNRVRHAGQSVGREICEEKDYGEDEYKCTVCKAFSYLSAVVCSCTTQIACLRHATELCACPASARTLRLRYTDESLRNIIESVTSIVTVPREWVRRFRSLMIADSVQVAHKGPKDMSSTLVIPPTSGGGYGDVPFSQIPHICLKPSFPLICQLLAEADRIPSVIYDARVLRMFVDRVMQWIREVHTFLFITPPPPTDSTPDGSSNANPSAPSDRSRSTHPGPSYNATSFSVHHDRALSDVNYKNYLSYYLPSGVSLEAAHLDSPEILDHLASKIPPLDQLPITESHTVERVEELMLQADQLSFSSPEVPYLESMRRRGIAFRHRIQSCLVNVRQTFLFQPIPTATFLMEAAGDPQRMEALHGEIVHVHHVLAEGETLPLYIPERHELQSMLSQLEWSLKAQSLLTRAASALRLDGQVVAQQWYSVPEKMSFDALIGLLEEAVEQQIPGENSVFISLMQAKHRGDQWSESTADFFNKTEVTLEEILELLGEGFRLLPYEPLVFTRLQQLGQQFSSMQQEARQMLMRTREQDITKRPLVSEMRGLLERFDALYQQPPAFRPNEVFELKDEQAVIDSWILRGKKLFARGNMPKKWVEMLLEVEEATKRCTTGPPSLSIAYRSGSGSMAGPTLDPVVRQKFRMGDTSSDDEVPGMHHHGPYRSKAKSKRWQGGVTLYCVCRQPEQGFMVECDICREWYHGGCLKLSRRQTKAQSYFICPICDPLHVDMPHPTKRPSLDILIAHAQEGEKLPFVTLELDPLVTIILDMSKFRERIQQALHFQQRMQGPVNSSEDVSTDAVLPTTVHSGHSSGSASPTNPVSSTRPTAAGLLALYQALLRRTEGMEVSLPFEEAELRKWMMRLRLRVRSSDPIADEWLRFQLPNEKPRIKQQLVHERRQQRSLRVDSSPVAMPGVRDRGHGLGRKKEAGERRKSSPGLARRTIRVGPHYLRTVQMAFHPTARYCLCQLPFDPKKAMVSCNTCRRWYHLECVHVPLTEASTMDSYQCPLCAVRLKIPYRYGEIVVENGHSEPDVPQHPSPYPSHQHPRSAGPTIEDDTALFTATTTTSMEETAAPYSAPIGGHTNSDSPRFPPLDDTSTAFAVPEPLPQLPSDVLGDMDDSFRLSPHLHGEDVFPEHRPEPMALDYNSDNQNHTGLLPPMGRTSPLLSELSDENIEEFDFEPLATTTPSTSVVHTTEPLPDPSNTSVQPSLMPQPSLPRSDDNVPSSGLEQSP</sequence>
<dbReference type="Gene3D" id="1.10.150.60">
    <property type="entry name" value="ARID DNA-binding domain"/>
    <property type="match status" value="1"/>
</dbReference>
<evidence type="ECO:0000259" key="18">
    <source>
        <dbReference type="PROSITE" id="PS51184"/>
    </source>
</evidence>
<feature type="region of interest" description="Disordered" evidence="14">
    <location>
        <begin position="231"/>
        <end position="367"/>
    </location>
</feature>
<dbReference type="InterPro" id="IPR001965">
    <property type="entry name" value="Znf_PHD"/>
</dbReference>
<dbReference type="Gene3D" id="2.60.120.650">
    <property type="entry name" value="Cupin"/>
    <property type="match status" value="1"/>
</dbReference>
<feature type="domain" description="PHD-type" evidence="15">
    <location>
        <begin position="1680"/>
        <end position="1731"/>
    </location>
</feature>
<feature type="domain" description="JmjN" evidence="17">
    <location>
        <begin position="67"/>
        <end position="108"/>
    </location>
</feature>
<comment type="subcellular location">
    <subcellularLocation>
        <location evidence="2">Nucleus</location>
    </subcellularLocation>
</comment>
<dbReference type="GO" id="GO:0005634">
    <property type="term" value="C:nucleus"/>
    <property type="evidence" value="ECO:0007669"/>
    <property type="project" value="UniProtKB-SubCell"/>
</dbReference>
<comment type="catalytic activity">
    <reaction evidence="12">
        <text>N(6),N(6),N(6)-trimethyl-L-lysyl(4)-[histone H3] + 3 2-oxoglutarate + 3 O2 = L-lysyl(4)-[histone H3] + 3 formaldehyde + 3 succinate + 3 CO2</text>
        <dbReference type="Rhea" id="RHEA:60208"/>
        <dbReference type="Rhea" id="RHEA-COMP:15537"/>
        <dbReference type="Rhea" id="RHEA-COMP:15547"/>
        <dbReference type="ChEBI" id="CHEBI:15379"/>
        <dbReference type="ChEBI" id="CHEBI:16526"/>
        <dbReference type="ChEBI" id="CHEBI:16810"/>
        <dbReference type="ChEBI" id="CHEBI:16842"/>
        <dbReference type="ChEBI" id="CHEBI:29969"/>
        <dbReference type="ChEBI" id="CHEBI:30031"/>
        <dbReference type="ChEBI" id="CHEBI:61961"/>
        <dbReference type="EC" id="1.14.11.67"/>
    </reaction>
</comment>
<dbReference type="Pfam" id="PF21323">
    <property type="entry name" value="KDM5_C-hel"/>
    <property type="match status" value="1"/>
</dbReference>
<dbReference type="PROSITE" id="PS50016">
    <property type="entry name" value="ZF_PHD_2"/>
    <property type="match status" value="3"/>
</dbReference>
<evidence type="ECO:0000313" key="20">
    <source>
        <dbReference type="Proteomes" id="UP001150925"/>
    </source>
</evidence>
<evidence type="ECO:0000256" key="14">
    <source>
        <dbReference type="SAM" id="MobiDB-lite"/>
    </source>
</evidence>
<dbReference type="GO" id="GO:0003677">
    <property type="term" value="F:DNA binding"/>
    <property type="evidence" value="ECO:0007669"/>
    <property type="project" value="InterPro"/>
</dbReference>
<proteinExistence type="inferred from homology"/>
<dbReference type="SMART" id="SM00501">
    <property type="entry name" value="BRIGHT"/>
    <property type="match status" value="1"/>
</dbReference>
<dbReference type="CDD" id="cd15518">
    <property type="entry name" value="PHD_Ecm5p_Lid2p_like"/>
    <property type="match status" value="1"/>
</dbReference>
<keyword evidence="5" id="KW-0479">Metal-binding</keyword>
<dbReference type="PROSITE" id="PS51011">
    <property type="entry name" value="ARID"/>
    <property type="match status" value="1"/>
</dbReference>
<feature type="compositionally biased region" description="Polar residues" evidence="14">
    <location>
        <begin position="1920"/>
        <end position="1931"/>
    </location>
</feature>
<feature type="compositionally biased region" description="Polar residues" evidence="14">
    <location>
        <begin position="1524"/>
        <end position="1544"/>
    </location>
</feature>
<feature type="compositionally biased region" description="Polar residues" evidence="14">
    <location>
        <begin position="280"/>
        <end position="301"/>
    </location>
</feature>
<dbReference type="Pfam" id="PF01388">
    <property type="entry name" value="ARID"/>
    <property type="match status" value="1"/>
</dbReference>
<dbReference type="Pfam" id="PF00628">
    <property type="entry name" value="PHD"/>
    <property type="match status" value="3"/>
</dbReference>
<dbReference type="GO" id="GO:0034647">
    <property type="term" value="F:histone H3K4me/H3K4me2/H3K4me3 demethylase activity"/>
    <property type="evidence" value="ECO:0007669"/>
    <property type="project" value="UniProtKB-EC"/>
</dbReference>
<keyword evidence="10" id="KW-0408">Iron</keyword>
<dbReference type="PANTHER" id="PTHR10694">
    <property type="entry name" value="LYSINE-SPECIFIC DEMETHYLASE"/>
    <property type="match status" value="1"/>
</dbReference>
<feature type="region of interest" description="Disordered" evidence="14">
    <location>
        <begin position="1366"/>
        <end position="1385"/>
    </location>
</feature>
<dbReference type="InterPro" id="IPR019786">
    <property type="entry name" value="Zinc_finger_PHD-type_CS"/>
</dbReference>
<dbReference type="Pfam" id="PF02375">
    <property type="entry name" value="JmjN"/>
    <property type="match status" value="1"/>
</dbReference>
<dbReference type="SMART" id="SM00249">
    <property type="entry name" value="PHD"/>
    <property type="match status" value="3"/>
</dbReference>
<feature type="compositionally biased region" description="Basic and acidic residues" evidence="14">
    <location>
        <begin position="11"/>
        <end position="20"/>
    </location>
</feature>
<dbReference type="InterPro" id="IPR003349">
    <property type="entry name" value="JmjN"/>
</dbReference>
<comment type="caution">
    <text evidence="19">The sequence shown here is derived from an EMBL/GenBank/DDBJ whole genome shotgun (WGS) entry which is preliminary data.</text>
</comment>
<dbReference type="FunFam" id="1.10.150.60:FF:000016">
    <property type="entry name" value="Putative Lysine-specific demethylase 5B"/>
    <property type="match status" value="1"/>
</dbReference>
<dbReference type="Pfam" id="PF02373">
    <property type="entry name" value="JmjC"/>
    <property type="match status" value="1"/>
</dbReference>
<keyword evidence="8" id="KW-0862">Zinc</keyword>
<keyword evidence="20" id="KW-1185">Reference proteome</keyword>
<feature type="region of interest" description="Disordered" evidence="14">
    <location>
        <begin position="1746"/>
        <end position="1770"/>
    </location>
</feature>
<feature type="compositionally biased region" description="Polar residues" evidence="14">
    <location>
        <begin position="1941"/>
        <end position="1951"/>
    </location>
</feature>
<dbReference type="InterPro" id="IPR011011">
    <property type="entry name" value="Znf_FYVE_PHD"/>
</dbReference>
<dbReference type="PANTHER" id="PTHR10694:SF33">
    <property type="entry name" value="LYSINE-SPECIFIC DEMETHYLASE 5"/>
    <property type="match status" value="1"/>
</dbReference>
<feature type="compositionally biased region" description="Basic and acidic residues" evidence="14">
    <location>
        <begin position="1634"/>
        <end position="1652"/>
    </location>
</feature>
<dbReference type="GO" id="GO:0000785">
    <property type="term" value="C:chromatin"/>
    <property type="evidence" value="ECO:0007669"/>
    <property type="project" value="TreeGrafter"/>
</dbReference>
<evidence type="ECO:0000256" key="2">
    <source>
        <dbReference type="ARBA" id="ARBA00004123"/>
    </source>
</evidence>
<feature type="region of interest" description="Disordered" evidence="14">
    <location>
        <begin position="1899"/>
        <end position="1951"/>
    </location>
</feature>
<dbReference type="CDD" id="cd16100">
    <property type="entry name" value="ARID"/>
    <property type="match status" value="1"/>
</dbReference>
<evidence type="ECO:0000256" key="1">
    <source>
        <dbReference type="ARBA" id="ARBA00001954"/>
    </source>
</evidence>
<feature type="compositionally biased region" description="Low complexity" evidence="14">
    <location>
        <begin position="1903"/>
        <end position="1914"/>
    </location>
</feature>
<dbReference type="InterPro" id="IPR003347">
    <property type="entry name" value="JmjC_dom"/>
</dbReference>
<evidence type="ECO:0000256" key="10">
    <source>
        <dbReference type="ARBA" id="ARBA00023004"/>
    </source>
</evidence>
<gene>
    <name evidence="19" type="ORF">IWQ62_000535</name>
</gene>
<keyword evidence="11" id="KW-0539">Nucleus</keyword>
<feature type="region of interest" description="Disordered" evidence="14">
    <location>
        <begin position="1"/>
        <end position="23"/>
    </location>
</feature>
<feature type="compositionally biased region" description="Basic residues" evidence="14">
    <location>
        <begin position="1376"/>
        <end position="1385"/>
    </location>
</feature>
<dbReference type="GO" id="GO:0006355">
    <property type="term" value="P:regulation of DNA-templated transcription"/>
    <property type="evidence" value="ECO:0007669"/>
    <property type="project" value="TreeGrafter"/>
</dbReference>
<feature type="domain" description="JmjC" evidence="18">
    <location>
        <begin position="515"/>
        <end position="681"/>
    </location>
</feature>
<evidence type="ECO:0000256" key="12">
    <source>
        <dbReference type="ARBA" id="ARBA00048734"/>
    </source>
</evidence>
<comment type="cofactor">
    <cofactor evidence="1">
        <name>Fe(2+)</name>
        <dbReference type="ChEBI" id="CHEBI:29033"/>
    </cofactor>
</comment>
<evidence type="ECO:0000256" key="4">
    <source>
        <dbReference type="ARBA" id="ARBA00012902"/>
    </source>
</evidence>
<evidence type="ECO:0000256" key="11">
    <source>
        <dbReference type="ARBA" id="ARBA00023242"/>
    </source>
</evidence>
<dbReference type="PROSITE" id="PS01359">
    <property type="entry name" value="ZF_PHD_1"/>
    <property type="match status" value="3"/>
</dbReference>
<evidence type="ECO:0000313" key="19">
    <source>
        <dbReference type="EMBL" id="KAJ1969572.1"/>
    </source>
</evidence>
<feature type="domain" description="ARID" evidence="16">
    <location>
        <begin position="132"/>
        <end position="225"/>
    </location>
</feature>
<dbReference type="InterPro" id="IPR019787">
    <property type="entry name" value="Znf_PHD-finger"/>
</dbReference>
<dbReference type="GO" id="GO:0008270">
    <property type="term" value="F:zinc ion binding"/>
    <property type="evidence" value="ECO:0007669"/>
    <property type="project" value="UniProtKB-KW"/>
</dbReference>
<dbReference type="PROSITE" id="PS51184">
    <property type="entry name" value="JMJC"/>
    <property type="match status" value="1"/>
</dbReference>
<name>A0A9W8E946_9FUNG</name>
<accession>A0A9W8E946</accession>
<dbReference type="SUPFAM" id="SSF46774">
    <property type="entry name" value="ARID-like"/>
    <property type="match status" value="1"/>
</dbReference>
<dbReference type="Proteomes" id="UP001150925">
    <property type="component" value="Unassembled WGS sequence"/>
</dbReference>
<evidence type="ECO:0000256" key="8">
    <source>
        <dbReference type="ARBA" id="ARBA00022833"/>
    </source>
</evidence>
<dbReference type="SMART" id="SM00545">
    <property type="entry name" value="JmjN"/>
    <property type="match status" value="1"/>
</dbReference>
<evidence type="ECO:0000256" key="5">
    <source>
        <dbReference type="ARBA" id="ARBA00022723"/>
    </source>
</evidence>
<feature type="region of interest" description="Disordered" evidence="14">
    <location>
        <begin position="1616"/>
        <end position="1657"/>
    </location>
</feature>
<feature type="domain" description="PHD-type" evidence="15">
    <location>
        <begin position="371"/>
        <end position="421"/>
    </location>
</feature>
<feature type="compositionally biased region" description="Polar residues" evidence="14">
    <location>
        <begin position="930"/>
        <end position="953"/>
    </location>
</feature>
<dbReference type="SUPFAM" id="SSF57903">
    <property type="entry name" value="FYVE/PHD zinc finger"/>
    <property type="match status" value="3"/>
</dbReference>
<dbReference type="SUPFAM" id="SSF51197">
    <property type="entry name" value="Clavaminate synthase-like"/>
    <property type="match status" value="1"/>
</dbReference>
<dbReference type="EMBL" id="JANBPY010000043">
    <property type="protein sequence ID" value="KAJ1969572.1"/>
    <property type="molecule type" value="Genomic_DNA"/>
</dbReference>
<feature type="region of interest" description="Disordered" evidence="14">
    <location>
        <begin position="917"/>
        <end position="953"/>
    </location>
</feature>
<dbReference type="SMART" id="SM01014">
    <property type="entry name" value="ARID"/>
    <property type="match status" value="1"/>
</dbReference>
<dbReference type="InterPro" id="IPR001606">
    <property type="entry name" value="ARID_dom"/>
</dbReference>
<organism evidence="19 20">
    <name type="scientific">Dispira parvispora</name>
    <dbReference type="NCBI Taxonomy" id="1520584"/>
    <lineage>
        <taxon>Eukaryota</taxon>
        <taxon>Fungi</taxon>
        <taxon>Fungi incertae sedis</taxon>
        <taxon>Zoopagomycota</taxon>
        <taxon>Kickxellomycotina</taxon>
        <taxon>Dimargaritomycetes</taxon>
        <taxon>Dimargaritales</taxon>
        <taxon>Dimargaritaceae</taxon>
        <taxon>Dispira</taxon>
    </lineage>
</organism>
<dbReference type="InterPro" id="IPR036431">
    <property type="entry name" value="ARID_dom_sf"/>
</dbReference>
<dbReference type="InterPro" id="IPR004198">
    <property type="entry name" value="Znf_C5HC2"/>
</dbReference>
<dbReference type="EC" id="1.14.11.67" evidence="4"/>
<dbReference type="InterPro" id="IPR013637">
    <property type="entry name" value="Lys_sp_deMease-like_dom"/>
</dbReference>
<evidence type="ECO:0000256" key="7">
    <source>
        <dbReference type="ARBA" id="ARBA00022771"/>
    </source>
</evidence>
<comment type="similarity">
    <text evidence="3">Belongs to the JARID1 histone demethylase family.</text>
</comment>
<evidence type="ECO:0000259" key="15">
    <source>
        <dbReference type="PROSITE" id="PS50016"/>
    </source>
</evidence>
<feature type="domain" description="PHD-type" evidence="15">
    <location>
        <begin position="1396"/>
        <end position="1445"/>
    </location>
</feature>
<evidence type="ECO:0000259" key="16">
    <source>
        <dbReference type="PROSITE" id="PS51011"/>
    </source>
</evidence>
<feature type="compositionally biased region" description="Low complexity" evidence="14">
    <location>
        <begin position="355"/>
        <end position="367"/>
    </location>
</feature>
<feature type="region of interest" description="Disordered" evidence="14">
    <location>
        <begin position="1857"/>
        <end position="1883"/>
    </location>
</feature>
<dbReference type="OrthoDB" id="1678912at2759"/>
<dbReference type="Gene3D" id="3.30.40.10">
    <property type="entry name" value="Zinc/RING finger domain, C3HC4 (zinc finger)"/>
    <property type="match status" value="3"/>
</dbReference>
<evidence type="ECO:0000256" key="9">
    <source>
        <dbReference type="ARBA" id="ARBA00023002"/>
    </source>
</evidence>
<dbReference type="SMART" id="SM00558">
    <property type="entry name" value="JmjC"/>
    <property type="match status" value="1"/>
</dbReference>
<dbReference type="Pfam" id="PF08429">
    <property type="entry name" value="PLU-1"/>
    <property type="match status" value="1"/>
</dbReference>
<dbReference type="PROSITE" id="PS51183">
    <property type="entry name" value="JMJN"/>
    <property type="match status" value="1"/>
</dbReference>
<evidence type="ECO:0000256" key="13">
    <source>
        <dbReference type="PROSITE-ProRule" id="PRU00146"/>
    </source>
</evidence>
<feature type="compositionally biased region" description="Polar residues" evidence="14">
    <location>
        <begin position="232"/>
        <end position="259"/>
    </location>
</feature>
<evidence type="ECO:0000256" key="3">
    <source>
        <dbReference type="ARBA" id="ARBA00006801"/>
    </source>
</evidence>
<dbReference type="InterPro" id="IPR048615">
    <property type="entry name" value="KDM5_C-hel"/>
</dbReference>
<dbReference type="Pfam" id="PF02928">
    <property type="entry name" value="zf-C5HC2"/>
    <property type="match status" value="1"/>
</dbReference>
<keyword evidence="6" id="KW-0677">Repeat</keyword>
<dbReference type="InterPro" id="IPR013083">
    <property type="entry name" value="Znf_RING/FYVE/PHD"/>
</dbReference>
<feature type="region of interest" description="Disordered" evidence="14">
    <location>
        <begin position="1523"/>
        <end position="1544"/>
    </location>
</feature>
<reference evidence="19" key="1">
    <citation type="submission" date="2022-07" db="EMBL/GenBank/DDBJ databases">
        <title>Phylogenomic reconstructions and comparative analyses of Kickxellomycotina fungi.</title>
        <authorList>
            <person name="Reynolds N.K."/>
            <person name="Stajich J.E."/>
            <person name="Barry K."/>
            <person name="Grigoriev I.V."/>
            <person name="Crous P."/>
            <person name="Smith M.E."/>
        </authorList>
    </citation>
    <scope>NUCLEOTIDE SEQUENCE</scope>
    <source>
        <strain evidence="19">RSA 1196</strain>
    </source>
</reference>
<evidence type="ECO:0000256" key="6">
    <source>
        <dbReference type="ARBA" id="ARBA00022737"/>
    </source>
</evidence>